<keyword evidence="1" id="KW-0812">Transmembrane</keyword>
<dbReference type="AlphaFoldDB" id="A0A2G8RSR7"/>
<keyword evidence="1" id="KW-0472">Membrane</keyword>
<keyword evidence="1" id="KW-1133">Transmembrane helix</keyword>
<reference evidence="2 3" key="1">
    <citation type="journal article" date="2015" name="Sci. Rep.">
        <title>Chromosome-level genome map provides insights into diverse defense mechanisms in the medicinal fungus Ganoderma sinense.</title>
        <authorList>
            <person name="Zhu Y."/>
            <person name="Xu J."/>
            <person name="Sun C."/>
            <person name="Zhou S."/>
            <person name="Xu H."/>
            <person name="Nelson D.R."/>
            <person name="Qian J."/>
            <person name="Song J."/>
            <person name="Luo H."/>
            <person name="Xiang L."/>
            <person name="Li Y."/>
            <person name="Xu Z."/>
            <person name="Ji A."/>
            <person name="Wang L."/>
            <person name="Lu S."/>
            <person name="Hayward A."/>
            <person name="Sun W."/>
            <person name="Li X."/>
            <person name="Schwartz D.C."/>
            <person name="Wang Y."/>
            <person name="Chen S."/>
        </authorList>
    </citation>
    <scope>NUCLEOTIDE SEQUENCE [LARGE SCALE GENOMIC DNA]</scope>
    <source>
        <strain evidence="2 3">ZZ0214-1</strain>
    </source>
</reference>
<name>A0A2G8RSR7_9APHY</name>
<organism evidence="2 3">
    <name type="scientific">Ganoderma sinense ZZ0214-1</name>
    <dbReference type="NCBI Taxonomy" id="1077348"/>
    <lineage>
        <taxon>Eukaryota</taxon>
        <taxon>Fungi</taxon>
        <taxon>Dikarya</taxon>
        <taxon>Basidiomycota</taxon>
        <taxon>Agaricomycotina</taxon>
        <taxon>Agaricomycetes</taxon>
        <taxon>Polyporales</taxon>
        <taxon>Polyporaceae</taxon>
        <taxon>Ganoderma</taxon>
    </lineage>
</organism>
<accession>A0A2G8RSR7</accession>
<dbReference type="Proteomes" id="UP000230002">
    <property type="component" value="Unassembled WGS sequence"/>
</dbReference>
<evidence type="ECO:0000313" key="3">
    <source>
        <dbReference type="Proteomes" id="UP000230002"/>
    </source>
</evidence>
<keyword evidence="3" id="KW-1185">Reference proteome</keyword>
<evidence type="ECO:0000313" key="2">
    <source>
        <dbReference type="EMBL" id="PIL24552.1"/>
    </source>
</evidence>
<feature type="transmembrane region" description="Helical" evidence="1">
    <location>
        <begin position="12"/>
        <end position="34"/>
    </location>
</feature>
<comment type="caution">
    <text evidence="2">The sequence shown here is derived from an EMBL/GenBank/DDBJ whole genome shotgun (WGS) entry which is preliminary data.</text>
</comment>
<protein>
    <submittedName>
        <fullName evidence="2">Uncharacterized protein</fullName>
    </submittedName>
</protein>
<gene>
    <name evidence="2" type="ORF">GSI_12436</name>
</gene>
<evidence type="ECO:0000256" key="1">
    <source>
        <dbReference type="SAM" id="Phobius"/>
    </source>
</evidence>
<dbReference type="EMBL" id="AYKW01000056">
    <property type="protein sequence ID" value="PIL24552.1"/>
    <property type="molecule type" value="Genomic_DNA"/>
</dbReference>
<sequence>MTFSSVLLRDGTIYFVVLLILNCLHLTLTLLAYIPAFQDASYLPSFTEPITAILVSRFLLDLQYANHKSVGMTCSQSSTHHDSRGDGSGSVPLTFERFVGSISTSIAPGDGDEHDIEDEI</sequence>
<proteinExistence type="predicted"/>
<dbReference type="OrthoDB" id="2758561at2759"/>